<dbReference type="OrthoDB" id="9806342at2"/>
<dbReference type="CDD" id="cd10917">
    <property type="entry name" value="CE4_NodB_like_6s_7s"/>
    <property type="match status" value="1"/>
</dbReference>
<name>A0A3A1QRF6_9BACI</name>
<gene>
    <name evidence="3" type="ORF">D3H55_18765</name>
</gene>
<protein>
    <submittedName>
        <fullName evidence="3">Polysaccharide deacetylase family protein</fullName>
    </submittedName>
</protein>
<dbReference type="InterPro" id="IPR011330">
    <property type="entry name" value="Glyco_hydro/deAcase_b/a-brl"/>
</dbReference>
<dbReference type="Gene3D" id="3.20.20.370">
    <property type="entry name" value="Glycoside hydrolase/deacetylase"/>
    <property type="match status" value="1"/>
</dbReference>
<evidence type="ECO:0000256" key="1">
    <source>
        <dbReference type="SAM" id="MobiDB-lite"/>
    </source>
</evidence>
<dbReference type="RefSeq" id="WP_119548835.1">
    <property type="nucleotide sequence ID" value="NZ_QXIR01000032.1"/>
</dbReference>
<feature type="domain" description="NodB homology" evidence="2">
    <location>
        <begin position="98"/>
        <end position="287"/>
    </location>
</feature>
<dbReference type="Proteomes" id="UP000265801">
    <property type="component" value="Unassembled WGS sequence"/>
</dbReference>
<dbReference type="PROSITE" id="PS51257">
    <property type="entry name" value="PROKAR_LIPOPROTEIN"/>
    <property type="match status" value="1"/>
</dbReference>
<dbReference type="SUPFAM" id="SSF88713">
    <property type="entry name" value="Glycoside hydrolase/deacetylase"/>
    <property type="match status" value="1"/>
</dbReference>
<accession>A0A3A1QRF6</accession>
<evidence type="ECO:0000313" key="4">
    <source>
        <dbReference type="Proteomes" id="UP000265801"/>
    </source>
</evidence>
<dbReference type="InterPro" id="IPR050248">
    <property type="entry name" value="Polysacc_deacetylase_ArnD"/>
</dbReference>
<evidence type="ECO:0000313" key="3">
    <source>
        <dbReference type="EMBL" id="RIW29483.1"/>
    </source>
</evidence>
<dbReference type="PANTHER" id="PTHR10587">
    <property type="entry name" value="GLYCOSYL TRANSFERASE-RELATED"/>
    <property type="match status" value="1"/>
</dbReference>
<sequence>MKKLIFCSCLFLLAAGCSDNQSSEPVGNTADQEEEAVNEVSAAEKENKEKESVSDEEATDDNEKEDEEAIQEEEIKEPLYTINEENWSVQPISDANEKVVLLTIDDAPDKHAVDMAKTLKSHDADAIFFVNGHFLDTEEERQKLKEIHDMGFAIGNHTYNHQKLDDVSEEKQREEILKLNDLITDIIGEKPKFFRAPHGANTDFVKNLVKEEGMTLMNWTYGYDYFKPYMDAEKLKTAMITGEGPEVDVPYSLLKSGANLLMHDREWTNEALGDIVKGLREKGYEILDPGLIKTP</sequence>
<dbReference type="InterPro" id="IPR002509">
    <property type="entry name" value="NODB_dom"/>
</dbReference>
<evidence type="ECO:0000259" key="2">
    <source>
        <dbReference type="PROSITE" id="PS51677"/>
    </source>
</evidence>
<organism evidence="3 4">
    <name type="scientific">Bacillus salacetis</name>
    <dbReference type="NCBI Taxonomy" id="2315464"/>
    <lineage>
        <taxon>Bacteria</taxon>
        <taxon>Bacillati</taxon>
        <taxon>Bacillota</taxon>
        <taxon>Bacilli</taxon>
        <taxon>Bacillales</taxon>
        <taxon>Bacillaceae</taxon>
        <taxon>Bacillus</taxon>
    </lineage>
</organism>
<feature type="region of interest" description="Disordered" evidence="1">
    <location>
        <begin position="20"/>
        <end position="82"/>
    </location>
</feature>
<feature type="compositionally biased region" description="Basic and acidic residues" evidence="1">
    <location>
        <begin position="42"/>
        <end position="53"/>
    </location>
</feature>
<dbReference type="GO" id="GO:0005975">
    <property type="term" value="P:carbohydrate metabolic process"/>
    <property type="evidence" value="ECO:0007669"/>
    <property type="project" value="InterPro"/>
</dbReference>
<dbReference type="AlphaFoldDB" id="A0A3A1QRF6"/>
<dbReference type="GO" id="GO:0016810">
    <property type="term" value="F:hydrolase activity, acting on carbon-nitrogen (but not peptide) bonds"/>
    <property type="evidence" value="ECO:0007669"/>
    <property type="project" value="InterPro"/>
</dbReference>
<feature type="compositionally biased region" description="Acidic residues" evidence="1">
    <location>
        <begin position="54"/>
        <end position="75"/>
    </location>
</feature>
<reference evidence="3 4" key="1">
    <citation type="submission" date="2018-09" db="EMBL/GenBank/DDBJ databases">
        <title>Bacillus saliacetes sp. nov., isolated from Thai shrimp paste (Ka-pi).</title>
        <authorList>
            <person name="Daroonpunt R."/>
            <person name="Tanasupawat S."/>
            <person name="Yiamsombut S."/>
        </authorList>
    </citation>
    <scope>NUCLEOTIDE SEQUENCE [LARGE SCALE GENOMIC DNA]</scope>
    <source>
        <strain evidence="3 4">SKP7-4</strain>
    </source>
</reference>
<dbReference type="Pfam" id="PF01522">
    <property type="entry name" value="Polysacc_deac_1"/>
    <property type="match status" value="1"/>
</dbReference>
<comment type="caution">
    <text evidence="3">The sequence shown here is derived from an EMBL/GenBank/DDBJ whole genome shotgun (WGS) entry which is preliminary data.</text>
</comment>
<proteinExistence type="predicted"/>
<feature type="compositionally biased region" description="Polar residues" evidence="1">
    <location>
        <begin position="20"/>
        <end position="30"/>
    </location>
</feature>
<dbReference type="EMBL" id="QXIR01000032">
    <property type="protein sequence ID" value="RIW29483.1"/>
    <property type="molecule type" value="Genomic_DNA"/>
</dbReference>
<dbReference type="PROSITE" id="PS51677">
    <property type="entry name" value="NODB"/>
    <property type="match status" value="1"/>
</dbReference>
<keyword evidence="4" id="KW-1185">Reference proteome</keyword>